<dbReference type="GO" id="GO:0005525">
    <property type="term" value="F:GTP binding"/>
    <property type="evidence" value="ECO:0007669"/>
    <property type="project" value="InterPro"/>
</dbReference>
<feature type="compositionally biased region" description="Basic and acidic residues" evidence="2">
    <location>
        <begin position="40"/>
        <end position="52"/>
    </location>
</feature>
<organism evidence="4 5">
    <name type="scientific">Cudoniella acicularis</name>
    <dbReference type="NCBI Taxonomy" id="354080"/>
    <lineage>
        <taxon>Eukaryota</taxon>
        <taxon>Fungi</taxon>
        <taxon>Dikarya</taxon>
        <taxon>Ascomycota</taxon>
        <taxon>Pezizomycotina</taxon>
        <taxon>Leotiomycetes</taxon>
        <taxon>Helotiales</taxon>
        <taxon>Tricladiaceae</taxon>
        <taxon>Cudoniella</taxon>
    </lineage>
</organism>
<dbReference type="OrthoDB" id="8954335at2759"/>
<evidence type="ECO:0000259" key="3">
    <source>
        <dbReference type="Pfam" id="PF01926"/>
    </source>
</evidence>
<dbReference type="InterPro" id="IPR027417">
    <property type="entry name" value="P-loop_NTPase"/>
</dbReference>
<evidence type="ECO:0000313" key="5">
    <source>
        <dbReference type="Proteomes" id="UP000566819"/>
    </source>
</evidence>
<dbReference type="AlphaFoldDB" id="A0A8H4RAC8"/>
<evidence type="ECO:0000313" key="4">
    <source>
        <dbReference type="EMBL" id="KAF4625165.1"/>
    </source>
</evidence>
<dbReference type="InterPro" id="IPR006073">
    <property type="entry name" value="GTP-bd"/>
</dbReference>
<dbReference type="Pfam" id="PF01926">
    <property type="entry name" value="MMR_HSR1"/>
    <property type="match status" value="1"/>
</dbReference>
<dbReference type="Gene3D" id="3.40.50.300">
    <property type="entry name" value="P-loop containing nucleotide triphosphate hydrolases"/>
    <property type="match status" value="1"/>
</dbReference>
<feature type="compositionally biased region" description="Acidic residues" evidence="2">
    <location>
        <begin position="1"/>
        <end position="10"/>
    </location>
</feature>
<protein>
    <recommendedName>
        <fullName evidence="3">G domain-containing protein</fullName>
    </recommendedName>
</protein>
<sequence>MPSSSDEDYYSNDRGPSPVPMDTTKDEPLQHESGSSTSMDSHDTHESREALSKTRNASSLSSEDVVIAVMGVTGSGKSTFISKLADQSVTVGHGLESCTTEVGVYSLQYDDGRTIYLVDTPGFDDTTRSDTDVLKDIAFFLSTAYQNKVRLAGIIYLHRITDPRMGGSALKNLYMFQRLCGDRGLSSVILATTMWTSLESTDAGQEVGRKREEELRMPQFWGSLVDRGSEIVKHDGTKESAHSIISRLVDKGTQVVLDIQVQLVEENKTLDETSAGQFIQQELLDARKRFEKDLVDYQESMEAAIHEKDDAMLQALKKEKEAAEAKEKARLEDWKKLNITVQQLVQEKDKEYRKLADTLERNQKSNVQLEQGRYSQTKIFEDSLRELHKALKDGETRHKQELEQLKRSQMSQTVSEMQKINLAMEQRQRLWEEEKRHLEHKVAKEKRLRQEEEYRLDQLERRNRHSGMSILVFLYNLPNSVISGAWGARSARSGPARRS</sequence>
<evidence type="ECO:0000256" key="2">
    <source>
        <dbReference type="SAM" id="MobiDB-lite"/>
    </source>
</evidence>
<keyword evidence="5" id="KW-1185">Reference proteome</keyword>
<feature type="region of interest" description="Disordered" evidence="2">
    <location>
        <begin position="1"/>
        <end position="56"/>
    </location>
</feature>
<name>A0A8H4RAC8_9HELO</name>
<keyword evidence="1" id="KW-0175">Coiled coil</keyword>
<dbReference type="EMBL" id="JAAMPI010001448">
    <property type="protein sequence ID" value="KAF4625165.1"/>
    <property type="molecule type" value="Genomic_DNA"/>
</dbReference>
<comment type="caution">
    <text evidence="4">The sequence shown here is derived from an EMBL/GenBank/DDBJ whole genome shotgun (WGS) entry which is preliminary data.</text>
</comment>
<proteinExistence type="predicted"/>
<reference evidence="4 5" key="1">
    <citation type="submission" date="2020-03" db="EMBL/GenBank/DDBJ databases">
        <title>Draft Genome Sequence of Cudoniella acicularis.</title>
        <authorList>
            <person name="Buettner E."/>
            <person name="Kellner H."/>
        </authorList>
    </citation>
    <scope>NUCLEOTIDE SEQUENCE [LARGE SCALE GENOMIC DNA]</scope>
    <source>
        <strain evidence="4 5">DSM 108380</strain>
    </source>
</reference>
<gene>
    <name evidence="4" type="ORF">G7Y89_g13004</name>
</gene>
<feature type="domain" description="G" evidence="3">
    <location>
        <begin position="67"/>
        <end position="124"/>
    </location>
</feature>
<feature type="coiled-coil region" evidence="1">
    <location>
        <begin position="287"/>
        <end position="333"/>
    </location>
</feature>
<accession>A0A8H4RAC8</accession>
<dbReference type="Proteomes" id="UP000566819">
    <property type="component" value="Unassembled WGS sequence"/>
</dbReference>
<dbReference type="SUPFAM" id="SSF52540">
    <property type="entry name" value="P-loop containing nucleoside triphosphate hydrolases"/>
    <property type="match status" value="1"/>
</dbReference>
<evidence type="ECO:0000256" key="1">
    <source>
        <dbReference type="SAM" id="Coils"/>
    </source>
</evidence>